<reference evidence="1 2" key="1">
    <citation type="journal article" date="2020" name="Mol. Plant">
        <title>The Chromosome-Based Rubber Tree Genome Provides New Insights into Spurge Genome Evolution and Rubber Biosynthesis.</title>
        <authorList>
            <person name="Liu J."/>
            <person name="Shi C."/>
            <person name="Shi C.C."/>
            <person name="Li W."/>
            <person name="Zhang Q.J."/>
            <person name="Zhang Y."/>
            <person name="Li K."/>
            <person name="Lu H.F."/>
            <person name="Shi C."/>
            <person name="Zhu S.T."/>
            <person name="Xiao Z.Y."/>
            <person name="Nan H."/>
            <person name="Yue Y."/>
            <person name="Zhu X.G."/>
            <person name="Wu Y."/>
            <person name="Hong X.N."/>
            <person name="Fan G.Y."/>
            <person name="Tong Y."/>
            <person name="Zhang D."/>
            <person name="Mao C.L."/>
            <person name="Liu Y.L."/>
            <person name="Hao S.J."/>
            <person name="Liu W.Q."/>
            <person name="Lv M.Q."/>
            <person name="Zhang H.B."/>
            <person name="Liu Y."/>
            <person name="Hu-Tang G.R."/>
            <person name="Wang J.P."/>
            <person name="Wang J.H."/>
            <person name="Sun Y.H."/>
            <person name="Ni S.B."/>
            <person name="Chen W.B."/>
            <person name="Zhang X.C."/>
            <person name="Jiao Y.N."/>
            <person name="Eichler E.E."/>
            <person name="Li G.H."/>
            <person name="Liu X."/>
            <person name="Gao L.Z."/>
        </authorList>
    </citation>
    <scope>NUCLEOTIDE SEQUENCE [LARGE SCALE GENOMIC DNA]</scope>
    <source>
        <strain evidence="2">cv. GT1</strain>
        <tissue evidence="1">Leaf</tissue>
    </source>
</reference>
<dbReference type="EMBL" id="JAAGAX010000015">
    <property type="protein sequence ID" value="KAF2290322.1"/>
    <property type="molecule type" value="Genomic_DNA"/>
</dbReference>
<organism evidence="1 2">
    <name type="scientific">Hevea brasiliensis</name>
    <name type="common">Para rubber tree</name>
    <name type="synonym">Siphonia brasiliensis</name>
    <dbReference type="NCBI Taxonomy" id="3981"/>
    <lineage>
        <taxon>Eukaryota</taxon>
        <taxon>Viridiplantae</taxon>
        <taxon>Streptophyta</taxon>
        <taxon>Embryophyta</taxon>
        <taxon>Tracheophyta</taxon>
        <taxon>Spermatophyta</taxon>
        <taxon>Magnoliopsida</taxon>
        <taxon>eudicotyledons</taxon>
        <taxon>Gunneridae</taxon>
        <taxon>Pentapetalae</taxon>
        <taxon>rosids</taxon>
        <taxon>fabids</taxon>
        <taxon>Malpighiales</taxon>
        <taxon>Euphorbiaceae</taxon>
        <taxon>Crotonoideae</taxon>
        <taxon>Micrandreae</taxon>
        <taxon>Hevea</taxon>
    </lineage>
</organism>
<evidence type="ECO:0000313" key="2">
    <source>
        <dbReference type="Proteomes" id="UP000467840"/>
    </source>
</evidence>
<evidence type="ECO:0000313" key="1">
    <source>
        <dbReference type="EMBL" id="KAF2290322.1"/>
    </source>
</evidence>
<comment type="caution">
    <text evidence="1">The sequence shown here is derived from an EMBL/GenBank/DDBJ whole genome shotgun (WGS) entry which is preliminary data.</text>
</comment>
<name>A0A6A6KMY3_HEVBR</name>
<gene>
    <name evidence="1" type="ORF">GH714_010636</name>
</gene>
<sequence>MESLPALKLRLVYGCEAFEYPNRSFELSVDYIIITQYNGICDEVGNENLVIVVYGYVVDVDIVYDHRQPATSKAKTKQLAISLASIGVPIDARVKSIRKLSIDNKNNRGKDFIIEVDYNENNFEFNFVPSFEDSYKDNDDSLPCELVRMDNDKDIYEVTVMEMDRMVMSMFSDDYGSYKAFSIRENHEDKIVRRKVKELGMM</sequence>
<accession>A0A6A6KMY3</accession>
<protein>
    <submittedName>
        <fullName evidence="1">Uncharacterized protein</fullName>
    </submittedName>
</protein>
<dbReference type="Proteomes" id="UP000467840">
    <property type="component" value="Chromosome 2"/>
</dbReference>
<keyword evidence="2" id="KW-1185">Reference proteome</keyword>
<dbReference type="AlphaFoldDB" id="A0A6A6KMY3"/>
<proteinExistence type="predicted"/>